<evidence type="ECO:0000313" key="11">
    <source>
        <dbReference type="EMBL" id="AQS57397.1"/>
    </source>
</evidence>
<evidence type="ECO:0000313" key="12">
    <source>
        <dbReference type="Proteomes" id="UP000188603"/>
    </source>
</evidence>
<keyword evidence="12" id="KW-1185">Reference proteome</keyword>
<keyword evidence="7 9" id="KW-0012">Acyltransferase</keyword>
<comment type="similarity">
    <text evidence="3 9">Belongs to the acetyltransferase family. EctA subfamily.</text>
</comment>
<feature type="domain" description="N-acetyltransferase" evidence="10">
    <location>
        <begin position="9"/>
        <end position="163"/>
    </location>
</feature>
<evidence type="ECO:0000256" key="7">
    <source>
        <dbReference type="ARBA" id="ARBA00023315"/>
    </source>
</evidence>
<proteinExistence type="inferred from homology"/>
<dbReference type="UniPathway" id="UPA00067">
    <property type="reaction ID" value="UER00122"/>
</dbReference>
<evidence type="ECO:0000259" key="10">
    <source>
        <dbReference type="PROSITE" id="PS51186"/>
    </source>
</evidence>
<evidence type="ECO:0000256" key="2">
    <source>
        <dbReference type="ARBA" id="ARBA00004978"/>
    </source>
</evidence>
<dbReference type="Proteomes" id="UP000188603">
    <property type="component" value="Chromosome"/>
</dbReference>
<reference evidence="11 12" key="1">
    <citation type="journal article" date="2015" name="Int. J. Syst. Evol. Microbiol.">
        <title>Novibacillus thermophilus gen. nov., sp. nov., a Gram-staining-negative and moderately thermophilic member of the family Thermoactinomycetaceae.</title>
        <authorList>
            <person name="Yang G."/>
            <person name="Chen J."/>
            <person name="Zhou S."/>
        </authorList>
    </citation>
    <scope>NUCLEOTIDE SEQUENCE [LARGE SCALE GENOMIC DNA]</scope>
    <source>
        <strain evidence="11 12">SG-1</strain>
    </source>
</reference>
<organism evidence="11 12">
    <name type="scientific">Novibacillus thermophilus</name>
    <dbReference type="NCBI Taxonomy" id="1471761"/>
    <lineage>
        <taxon>Bacteria</taxon>
        <taxon>Bacillati</taxon>
        <taxon>Bacillota</taxon>
        <taxon>Bacilli</taxon>
        <taxon>Bacillales</taxon>
        <taxon>Thermoactinomycetaceae</taxon>
        <taxon>Novibacillus</taxon>
    </lineage>
</organism>
<evidence type="ECO:0000256" key="9">
    <source>
        <dbReference type="RuleBase" id="RU365045"/>
    </source>
</evidence>
<dbReference type="EMBL" id="CP019699">
    <property type="protein sequence ID" value="AQS57397.1"/>
    <property type="molecule type" value="Genomic_DNA"/>
</dbReference>
<dbReference type="STRING" id="1471761.B0W44_04340"/>
<name>A0A1U9KBE6_9BACL</name>
<comment type="function">
    <text evidence="1 9">Catalyzes the acetylation of L-2,4-diaminobutyrate (DABA) to gamma-N-acetyl-alpha,gamma-diaminobutyric acid (ADABA) with acetyl coenzyme A.</text>
</comment>
<dbReference type="SUPFAM" id="SSF55729">
    <property type="entry name" value="Acyl-CoA N-acyltransferases (Nat)"/>
    <property type="match status" value="1"/>
</dbReference>
<dbReference type="InterPro" id="IPR000182">
    <property type="entry name" value="GNAT_dom"/>
</dbReference>
<dbReference type="InterPro" id="IPR012772">
    <property type="entry name" value="Ectoine_EctA"/>
</dbReference>
<accession>A0A1U9KBE6</accession>
<dbReference type="KEGG" id="ntr:B0W44_04340"/>
<comment type="pathway">
    <text evidence="2 9">Amine and polyamine biosynthesis; ectoine biosynthesis; L-ectoine from L-aspartate 4-semialdehyde: step 2/3.</text>
</comment>
<comment type="catalytic activity">
    <reaction evidence="8 9">
        <text>L-2,4-diaminobutanoate + acetyl-CoA = (2S)-4-acetamido-2-aminobutanoate + CoA + H(+)</text>
        <dbReference type="Rhea" id="RHEA:16901"/>
        <dbReference type="ChEBI" id="CHEBI:15378"/>
        <dbReference type="ChEBI" id="CHEBI:57287"/>
        <dbReference type="ChEBI" id="CHEBI:57288"/>
        <dbReference type="ChEBI" id="CHEBI:58761"/>
        <dbReference type="ChEBI" id="CHEBI:58929"/>
        <dbReference type="EC" id="2.3.1.178"/>
    </reaction>
</comment>
<dbReference type="NCBIfam" id="TIGR02406">
    <property type="entry name" value="ectoine_EctA"/>
    <property type="match status" value="1"/>
</dbReference>
<evidence type="ECO:0000256" key="3">
    <source>
        <dbReference type="ARBA" id="ARBA00010712"/>
    </source>
</evidence>
<gene>
    <name evidence="9" type="primary">ectA</name>
    <name evidence="11" type="ORF">B0W44_04340</name>
</gene>
<evidence type="ECO:0000256" key="6">
    <source>
        <dbReference type="ARBA" id="ARBA00022679"/>
    </source>
</evidence>
<dbReference type="InterPro" id="IPR016181">
    <property type="entry name" value="Acyl_CoA_acyltransferase"/>
</dbReference>
<dbReference type="CDD" id="cd04301">
    <property type="entry name" value="NAT_SF"/>
    <property type="match status" value="1"/>
</dbReference>
<dbReference type="GO" id="GO:0019491">
    <property type="term" value="P:ectoine biosynthetic process"/>
    <property type="evidence" value="ECO:0007669"/>
    <property type="project" value="UniProtKB-UniPathway"/>
</dbReference>
<evidence type="ECO:0000256" key="8">
    <source>
        <dbReference type="ARBA" id="ARBA00048924"/>
    </source>
</evidence>
<keyword evidence="6 9" id="KW-0808">Transferase</keyword>
<dbReference type="GO" id="GO:0033816">
    <property type="term" value="F:diaminobutyrate acetyltransferase activity"/>
    <property type="evidence" value="ECO:0007669"/>
    <property type="project" value="UniProtKB-EC"/>
</dbReference>
<dbReference type="PROSITE" id="PS51186">
    <property type="entry name" value="GNAT"/>
    <property type="match status" value="1"/>
</dbReference>
<sequence length="167" mass="18859">MEKQTRGDYSFRKPVKDDGADVWTLIKNSSVLDLNSPYSYLMWCEYFADTSVVIEQRGHIVGFVSGFIQPAAPDTLFIWQVAVDEAERGKGLGTRMLLNLLGRSSCEHVHFLEATVSPSNIPSQNLFQGLAKKLNTVCEVRECFSTEDFPENGHEDELIYRVGPFFT</sequence>
<dbReference type="EC" id="2.3.1.178" evidence="4 9"/>
<dbReference type="AlphaFoldDB" id="A0A1U9KBE6"/>
<dbReference type="Pfam" id="PF00583">
    <property type="entry name" value="Acetyltransf_1"/>
    <property type="match status" value="1"/>
</dbReference>
<dbReference type="Gene3D" id="3.40.630.30">
    <property type="match status" value="1"/>
</dbReference>
<evidence type="ECO:0000256" key="5">
    <source>
        <dbReference type="ARBA" id="ARBA00017935"/>
    </source>
</evidence>
<protein>
    <recommendedName>
        <fullName evidence="5 9">L-2,4-diaminobutyric acid acetyltransferase</fullName>
        <shortName evidence="9">DABA acetyltransferase</shortName>
        <ecNumber evidence="4 9">2.3.1.178</ecNumber>
    </recommendedName>
</protein>
<evidence type="ECO:0000256" key="1">
    <source>
        <dbReference type="ARBA" id="ARBA00003741"/>
    </source>
</evidence>
<evidence type="ECO:0000256" key="4">
    <source>
        <dbReference type="ARBA" id="ARBA00012355"/>
    </source>
</evidence>